<gene>
    <name evidence="2" type="ORF">HXN26_08255</name>
</gene>
<dbReference type="PROSITE" id="PS51257">
    <property type="entry name" value="PROKAR_LIPOPROTEIN"/>
    <property type="match status" value="1"/>
</dbReference>
<accession>A0A930HNC4</accession>
<feature type="domain" description="Putative auto-transporter adhesin head GIN" evidence="1">
    <location>
        <begin position="45"/>
        <end position="217"/>
    </location>
</feature>
<evidence type="ECO:0000313" key="3">
    <source>
        <dbReference type="Proteomes" id="UP000771736"/>
    </source>
</evidence>
<comment type="caution">
    <text evidence="2">The sequence shown here is derived from an EMBL/GenBank/DDBJ whole genome shotgun (WGS) entry which is preliminary data.</text>
</comment>
<proteinExistence type="predicted"/>
<dbReference type="RefSeq" id="WP_273160583.1">
    <property type="nucleotide sequence ID" value="NZ_JABZSJ010000047.1"/>
</dbReference>
<evidence type="ECO:0000313" key="2">
    <source>
        <dbReference type="EMBL" id="MBF1384823.1"/>
    </source>
</evidence>
<dbReference type="Pfam" id="PF10988">
    <property type="entry name" value="DUF2807"/>
    <property type="match status" value="1"/>
</dbReference>
<dbReference type="Proteomes" id="UP000771736">
    <property type="component" value="Unassembled WGS sequence"/>
</dbReference>
<protein>
    <submittedName>
        <fullName evidence="2">DUF2807 domain-containing protein</fullName>
    </submittedName>
</protein>
<name>A0A930HNC4_9BACT</name>
<reference evidence="2" key="1">
    <citation type="submission" date="2020-04" db="EMBL/GenBank/DDBJ databases">
        <title>Deep metagenomics examines the oral microbiome during advanced dental caries in children, revealing novel taxa and co-occurrences with host molecules.</title>
        <authorList>
            <person name="Baker J.L."/>
            <person name="Morton J.T."/>
            <person name="Dinis M."/>
            <person name="Alvarez R."/>
            <person name="Tran N.C."/>
            <person name="Knight R."/>
            <person name="Edlund A."/>
        </authorList>
    </citation>
    <scope>NUCLEOTIDE SEQUENCE</scope>
    <source>
        <strain evidence="2">JCVI_44_bin.5</strain>
    </source>
</reference>
<evidence type="ECO:0000259" key="1">
    <source>
        <dbReference type="Pfam" id="PF10988"/>
    </source>
</evidence>
<organism evidence="2 3">
    <name type="scientific">Prevotella aurantiaca</name>
    <dbReference type="NCBI Taxonomy" id="596085"/>
    <lineage>
        <taxon>Bacteria</taxon>
        <taxon>Pseudomonadati</taxon>
        <taxon>Bacteroidota</taxon>
        <taxon>Bacteroidia</taxon>
        <taxon>Bacteroidales</taxon>
        <taxon>Prevotellaceae</taxon>
        <taxon>Prevotella</taxon>
    </lineage>
</organism>
<dbReference type="InterPro" id="IPR021255">
    <property type="entry name" value="DUF2807"/>
</dbReference>
<sequence>MKKIFGFTFNICLSLFIFGLLFASCIRKKQEFGKLSTKEIKTESFKDIEIHDNISVKIIPGNTTKVVLKGKEKLVKETEVKVKDDVLILSNVSDKFNNKREIDLGRHDSYDYFIEAIITIPTLRKIKQVGNSSIDINKPITGDNVDFYIFGNSSIDITGLTAKKLTMKLEGNASIDLSKLTINDLNMNIMGNSSADIDFALGNNVNVDVLGNCSVTLKGVTRNKPIYTMRGMGSIDDQTTRAK</sequence>
<dbReference type="EMBL" id="JABZSJ010000047">
    <property type="protein sequence ID" value="MBF1384823.1"/>
    <property type="molecule type" value="Genomic_DNA"/>
</dbReference>
<dbReference type="AlphaFoldDB" id="A0A930HNC4"/>
<dbReference type="Gene3D" id="2.160.20.120">
    <property type="match status" value="1"/>
</dbReference>